<name>A0A1H9LMS8_9BURK</name>
<gene>
    <name evidence="2" type="ORF">SAMN02982919_01806</name>
</gene>
<organism evidence="2 3">
    <name type="scientific">Giesbergeria anulus</name>
    <dbReference type="NCBI Taxonomy" id="180197"/>
    <lineage>
        <taxon>Bacteria</taxon>
        <taxon>Pseudomonadati</taxon>
        <taxon>Pseudomonadota</taxon>
        <taxon>Betaproteobacteria</taxon>
        <taxon>Burkholderiales</taxon>
        <taxon>Comamonadaceae</taxon>
        <taxon>Giesbergeria</taxon>
    </lineage>
</organism>
<dbReference type="OrthoDB" id="8812210at2"/>
<dbReference type="RefSeq" id="WP_091456180.1">
    <property type="nucleotide sequence ID" value="NZ_FOGD01000004.1"/>
</dbReference>
<keyword evidence="1" id="KW-0732">Signal</keyword>
<protein>
    <submittedName>
        <fullName evidence="2">Uncharacterized protein</fullName>
    </submittedName>
</protein>
<evidence type="ECO:0000256" key="1">
    <source>
        <dbReference type="SAM" id="SignalP"/>
    </source>
</evidence>
<sequence>MKKIVALTASALWLVLSSSAFAATDYNRPPSDDAQYRQCLRYAANLYEGGDEASPIRGQTKAQAWCTCMWNETPDDFGGNLVKFSESAKGKFTNKMCEKHADWQE</sequence>
<dbReference type="AlphaFoldDB" id="A0A1H9LMS8"/>
<evidence type="ECO:0000313" key="2">
    <source>
        <dbReference type="EMBL" id="SER12714.1"/>
    </source>
</evidence>
<feature type="signal peptide" evidence="1">
    <location>
        <begin position="1"/>
        <end position="22"/>
    </location>
</feature>
<proteinExistence type="predicted"/>
<dbReference type="EMBL" id="FOGD01000004">
    <property type="protein sequence ID" value="SER12714.1"/>
    <property type="molecule type" value="Genomic_DNA"/>
</dbReference>
<feature type="chain" id="PRO_5011565706" evidence="1">
    <location>
        <begin position="23"/>
        <end position="105"/>
    </location>
</feature>
<reference evidence="2 3" key="1">
    <citation type="submission" date="2016-10" db="EMBL/GenBank/DDBJ databases">
        <authorList>
            <person name="de Groot N.N."/>
        </authorList>
    </citation>
    <scope>NUCLEOTIDE SEQUENCE [LARGE SCALE GENOMIC DNA]</scope>
    <source>
        <strain evidence="2 3">ATCC 35958</strain>
    </source>
</reference>
<keyword evidence="3" id="KW-1185">Reference proteome</keyword>
<accession>A0A1H9LMS8</accession>
<dbReference type="Proteomes" id="UP000199766">
    <property type="component" value="Unassembled WGS sequence"/>
</dbReference>
<evidence type="ECO:0000313" key="3">
    <source>
        <dbReference type="Proteomes" id="UP000199766"/>
    </source>
</evidence>